<keyword evidence="11" id="KW-1185">Reference proteome</keyword>
<feature type="coiled-coil region" evidence="6">
    <location>
        <begin position="403"/>
        <end position="430"/>
    </location>
</feature>
<evidence type="ECO:0000256" key="5">
    <source>
        <dbReference type="ARBA" id="ARBA00023242"/>
    </source>
</evidence>
<dbReference type="SUPFAM" id="SSF48452">
    <property type="entry name" value="TPR-like"/>
    <property type="match status" value="2"/>
</dbReference>
<feature type="compositionally biased region" description="Basic and acidic residues" evidence="7">
    <location>
        <begin position="566"/>
        <end position="576"/>
    </location>
</feature>
<gene>
    <name evidence="10" type="ORF">OKIOD_LOCUS5771</name>
</gene>
<dbReference type="EMBL" id="OU015569">
    <property type="protein sequence ID" value="CAG5095496.1"/>
    <property type="molecule type" value="Genomic_DNA"/>
</dbReference>
<keyword evidence="4" id="KW-0802">TPR repeat</keyword>
<dbReference type="InterPro" id="IPR011990">
    <property type="entry name" value="TPR-like_helical_dom_sf"/>
</dbReference>
<evidence type="ECO:0000256" key="6">
    <source>
        <dbReference type="SAM" id="Coils"/>
    </source>
</evidence>
<feature type="transmembrane region" description="Helical" evidence="8">
    <location>
        <begin position="480"/>
        <end position="501"/>
    </location>
</feature>
<dbReference type="InterPro" id="IPR019544">
    <property type="entry name" value="Tetratricopeptide_SHNi-TPR_dom"/>
</dbReference>
<dbReference type="InterPro" id="IPR051730">
    <property type="entry name" value="NASP-like"/>
</dbReference>
<keyword evidence="3" id="KW-0677">Repeat</keyword>
<dbReference type="Proteomes" id="UP001158576">
    <property type="component" value="Chromosome XSR"/>
</dbReference>
<name>A0ABN7SE09_OIKDI</name>
<evidence type="ECO:0000256" key="4">
    <source>
        <dbReference type="ARBA" id="ARBA00022803"/>
    </source>
</evidence>
<keyword evidence="6" id="KW-0175">Coiled coil</keyword>
<dbReference type="Pfam" id="PF10516">
    <property type="entry name" value="SHNi-TPR"/>
    <property type="match status" value="1"/>
</dbReference>
<evidence type="ECO:0000256" key="8">
    <source>
        <dbReference type="SAM" id="Phobius"/>
    </source>
</evidence>
<comment type="similarity">
    <text evidence="2">Belongs to the NASP family.</text>
</comment>
<dbReference type="PANTHER" id="PTHR15081">
    <property type="entry name" value="NUCLEAR AUTOANTIGENIC SPERM PROTEIN NASP -RELATED"/>
    <property type="match status" value="1"/>
</dbReference>
<evidence type="ECO:0000313" key="11">
    <source>
        <dbReference type="Proteomes" id="UP001158576"/>
    </source>
</evidence>
<feature type="compositionally biased region" description="Basic and acidic residues" evidence="7">
    <location>
        <begin position="602"/>
        <end position="625"/>
    </location>
</feature>
<evidence type="ECO:0000256" key="7">
    <source>
        <dbReference type="SAM" id="MobiDB-lite"/>
    </source>
</evidence>
<keyword evidence="8" id="KW-0472">Membrane</keyword>
<keyword evidence="8" id="KW-0812">Transmembrane</keyword>
<keyword evidence="5" id="KW-0539">Nucleus</keyword>
<evidence type="ECO:0000256" key="3">
    <source>
        <dbReference type="ARBA" id="ARBA00022737"/>
    </source>
</evidence>
<dbReference type="PANTHER" id="PTHR15081:SF1">
    <property type="entry name" value="NUCLEAR AUTOANTIGENIC SPERM PROTEIN"/>
    <property type="match status" value="1"/>
</dbReference>
<feature type="compositionally biased region" description="Acidic residues" evidence="7">
    <location>
        <begin position="203"/>
        <end position="214"/>
    </location>
</feature>
<evidence type="ECO:0000259" key="9">
    <source>
        <dbReference type="Pfam" id="PF10516"/>
    </source>
</evidence>
<comment type="subcellular location">
    <subcellularLocation>
        <location evidence="1">Nucleus</location>
    </subcellularLocation>
</comment>
<feature type="region of interest" description="Disordered" evidence="7">
    <location>
        <begin position="511"/>
        <end position="661"/>
    </location>
</feature>
<feature type="compositionally biased region" description="Polar residues" evidence="7">
    <location>
        <begin position="634"/>
        <end position="654"/>
    </location>
</feature>
<feature type="coiled-coil region" evidence="6">
    <location>
        <begin position="343"/>
        <end position="370"/>
    </location>
</feature>
<dbReference type="InterPro" id="IPR019734">
    <property type="entry name" value="TPR_rpt"/>
</dbReference>
<evidence type="ECO:0000313" key="10">
    <source>
        <dbReference type="EMBL" id="CAG5095496.1"/>
    </source>
</evidence>
<feature type="compositionally biased region" description="Polar residues" evidence="7">
    <location>
        <begin position="577"/>
        <end position="593"/>
    </location>
</feature>
<feature type="compositionally biased region" description="Basic and acidic residues" evidence="7">
    <location>
        <begin position="137"/>
        <end position="202"/>
    </location>
</feature>
<feature type="region of interest" description="Disordered" evidence="7">
    <location>
        <begin position="125"/>
        <end position="215"/>
    </location>
</feature>
<sequence length="661" mass="76144">MVKAEETPAPEITEEAIKKLFNIGYRNFIAGDYPEAADALQEVCRFNSEKYGEKDDKCADALLLYGRTLLELGRAENCVLGNALKGWREIEYDSQDNIDSEQFENPEKVSPDEREKLRNDVNEAMAEADTIEEEESKDAKDEEKSEDKKMETEETKAEETKPEEKKEEAKPEESKEEPMSTDKMDTETTEAKPAEEKPKEPASEEQDSLAEDPDSMPSLQLAWEIIELARVIFNKRPESMERDIKISECYLRLGEVSLEIENYANAVGDFLECQALQKKHFDKIDRRIAETHYHLGVAYGYQKRHDSAKEHFGEARKIIDERIDSLTLKFDELTEKDGPMSEQNELTNEIAQLKDLLPDLNSKLEDIEATLKSEPVSDKVSEHLNKDNKVLTDSNKTNESSNIQHLVKRKAEEMEKLEAVEKKAKSQHQEKRFPEDLRFVLTRWAKMSKLRLQLISCGLLSKGVYAWVESYDGGEDDEKVIKIMLPMIAIAVLACVVGYYIKNKFCKVDEDEENKKEKDLQRDLEKMRFPPPKANKPWLNMPPTNNAPRVPPGGYEYTLPGYPSYGDKRTNSRESGKNSNGSSGYQSHMTVNNYHEKKRSRPEKERRQKRSRNSDEKKAPREEARHGRHGGRQMQETNRTRTVPNPQMQNPTSRPSRKQRP</sequence>
<protein>
    <submittedName>
        <fullName evidence="10">Oidioi.mRNA.OKI2018_I69.XSR.g14213.t1.cds</fullName>
    </submittedName>
</protein>
<feature type="domain" description="Tetratricopeptide SHNi-TPR" evidence="9">
    <location>
        <begin position="247"/>
        <end position="281"/>
    </location>
</feature>
<evidence type="ECO:0000256" key="2">
    <source>
        <dbReference type="ARBA" id="ARBA00008402"/>
    </source>
</evidence>
<accession>A0ABN7SE09</accession>
<dbReference type="Gene3D" id="1.25.40.10">
    <property type="entry name" value="Tetratricopeptide repeat domain"/>
    <property type="match status" value="1"/>
</dbReference>
<feature type="compositionally biased region" description="Basic and acidic residues" evidence="7">
    <location>
        <begin position="513"/>
        <end position="528"/>
    </location>
</feature>
<proteinExistence type="inferred from homology"/>
<reference evidence="10 11" key="1">
    <citation type="submission" date="2021-04" db="EMBL/GenBank/DDBJ databases">
        <authorList>
            <person name="Bliznina A."/>
        </authorList>
    </citation>
    <scope>NUCLEOTIDE SEQUENCE [LARGE SCALE GENOMIC DNA]</scope>
</reference>
<keyword evidence="8" id="KW-1133">Transmembrane helix</keyword>
<evidence type="ECO:0000256" key="1">
    <source>
        <dbReference type="ARBA" id="ARBA00004123"/>
    </source>
</evidence>
<dbReference type="SMART" id="SM00028">
    <property type="entry name" value="TPR"/>
    <property type="match status" value="3"/>
</dbReference>
<organism evidence="10 11">
    <name type="scientific">Oikopleura dioica</name>
    <name type="common">Tunicate</name>
    <dbReference type="NCBI Taxonomy" id="34765"/>
    <lineage>
        <taxon>Eukaryota</taxon>
        <taxon>Metazoa</taxon>
        <taxon>Chordata</taxon>
        <taxon>Tunicata</taxon>
        <taxon>Appendicularia</taxon>
        <taxon>Copelata</taxon>
        <taxon>Oikopleuridae</taxon>
        <taxon>Oikopleura</taxon>
    </lineage>
</organism>